<protein>
    <submittedName>
        <fullName evidence="2">Uncharacterized protein</fullName>
    </submittedName>
</protein>
<feature type="compositionally biased region" description="Basic and acidic residues" evidence="1">
    <location>
        <begin position="56"/>
        <end position="78"/>
    </location>
</feature>
<evidence type="ECO:0000313" key="2">
    <source>
        <dbReference type="EMBL" id="CAI9725279.1"/>
    </source>
</evidence>
<evidence type="ECO:0000313" key="3">
    <source>
        <dbReference type="Proteomes" id="UP001162480"/>
    </source>
</evidence>
<name>A0AA36B0W5_OCTVU</name>
<dbReference type="EMBL" id="OX597820">
    <property type="protein sequence ID" value="CAI9725279.1"/>
    <property type="molecule type" value="Genomic_DNA"/>
</dbReference>
<evidence type="ECO:0000256" key="1">
    <source>
        <dbReference type="SAM" id="MobiDB-lite"/>
    </source>
</evidence>
<dbReference type="AlphaFoldDB" id="A0AA36B0W5"/>
<dbReference type="Proteomes" id="UP001162480">
    <property type="component" value="Chromosome 7"/>
</dbReference>
<accession>A0AA36B0W5</accession>
<reference evidence="2" key="1">
    <citation type="submission" date="2023-08" db="EMBL/GenBank/DDBJ databases">
        <authorList>
            <person name="Alioto T."/>
            <person name="Alioto T."/>
            <person name="Gomez Garrido J."/>
        </authorList>
    </citation>
    <scope>NUCLEOTIDE SEQUENCE</scope>
</reference>
<sequence>MIVPKWICSGKCEHKVGCSNHEQQIGKSENRVKYLNLILILQPSENYASTRTSRWRKPEKETFSAQHIEESSEHTGKIETKQYVQGTCNEYMQ</sequence>
<feature type="region of interest" description="Disordered" evidence="1">
    <location>
        <begin position="51"/>
        <end position="78"/>
    </location>
</feature>
<keyword evidence="3" id="KW-1185">Reference proteome</keyword>
<proteinExistence type="predicted"/>
<organism evidence="2 3">
    <name type="scientific">Octopus vulgaris</name>
    <name type="common">Common octopus</name>
    <dbReference type="NCBI Taxonomy" id="6645"/>
    <lineage>
        <taxon>Eukaryota</taxon>
        <taxon>Metazoa</taxon>
        <taxon>Spiralia</taxon>
        <taxon>Lophotrochozoa</taxon>
        <taxon>Mollusca</taxon>
        <taxon>Cephalopoda</taxon>
        <taxon>Coleoidea</taxon>
        <taxon>Octopodiformes</taxon>
        <taxon>Octopoda</taxon>
        <taxon>Incirrata</taxon>
        <taxon>Octopodidae</taxon>
        <taxon>Octopus</taxon>
    </lineage>
</organism>
<gene>
    <name evidence="2" type="ORF">OCTVUL_1B005092</name>
</gene>